<accession>A0ABD1ZHQ1</accession>
<comment type="caution">
    <text evidence="3">The sequence shown here is derived from an EMBL/GenBank/DDBJ whole genome shotgun (WGS) entry which is preliminary data.</text>
</comment>
<sequence>MIINRTRRKSGRKNVVPAPPLEVRSLVDDGWYDGSVSLIIDGNSAKSAENRKVRVHFQGFHVTLDEFWGPEILSNEQEIRYRVRLQSHQLQDQECNLVAPDMVVCANFISPDGEDIKYYDAVVAQVTKAAHENVRKRSEKCNCRFTVLWREGPLRGRYGTLTCQHLSLHSKLDVRTHPIVDKILDYAAMAAEETESGSLVPPRTAPGSDNASSSEIREVVEDQEPLAQDHEVAEDEHFEKEVKGGGDLRADVNEAEKTFMVEEPKGVGELPRGLFQDEDFEMLDVQNQPGVREEDLQAEIGGPEEVQEQSTSGDGSFKENEISHGSFAEDVDIQDVQAQKSSGVKRVGEDIQMQEMQAQAFCPVDPEILALTEEEIREVKKGKEFPEEPEPKYVPYIRVTKLDWEEEIFLEKLREELNPVCTDFDDVFLDLPADVSAFKNNFQAIQTCLAHGALKLDRTMREVSSKNADTPTV</sequence>
<protein>
    <recommendedName>
        <fullName evidence="2">SAWADEE domain-containing protein</fullName>
    </recommendedName>
</protein>
<reference evidence="3 4" key="1">
    <citation type="submission" date="2024-09" db="EMBL/GenBank/DDBJ databases">
        <title>Chromosome-scale assembly of Riccia fluitans.</title>
        <authorList>
            <person name="Paukszto L."/>
            <person name="Sawicki J."/>
            <person name="Karawczyk K."/>
            <person name="Piernik-Szablinska J."/>
            <person name="Szczecinska M."/>
            <person name="Mazdziarz M."/>
        </authorList>
    </citation>
    <scope>NUCLEOTIDE SEQUENCE [LARGE SCALE GENOMIC DNA]</scope>
    <source>
        <strain evidence="3">Rf_01</strain>
        <tissue evidence="3">Aerial parts of the thallus</tissue>
    </source>
</reference>
<dbReference type="Proteomes" id="UP001605036">
    <property type="component" value="Unassembled WGS sequence"/>
</dbReference>
<proteinExistence type="predicted"/>
<evidence type="ECO:0000313" key="4">
    <source>
        <dbReference type="Proteomes" id="UP001605036"/>
    </source>
</evidence>
<dbReference type="Pfam" id="PF16719">
    <property type="entry name" value="SAWADEE"/>
    <property type="match status" value="1"/>
</dbReference>
<evidence type="ECO:0000313" key="3">
    <source>
        <dbReference type="EMBL" id="KAL2649779.1"/>
    </source>
</evidence>
<feature type="domain" description="SAWADEE" evidence="2">
    <location>
        <begin position="21"/>
        <end position="165"/>
    </location>
</feature>
<keyword evidence="4" id="KW-1185">Reference proteome</keyword>
<dbReference type="PANTHER" id="PTHR36384">
    <property type="entry name" value="SAWADEE PROTEIN"/>
    <property type="match status" value="1"/>
</dbReference>
<dbReference type="EMBL" id="JBHFFA010000001">
    <property type="protein sequence ID" value="KAL2649779.1"/>
    <property type="molecule type" value="Genomic_DNA"/>
</dbReference>
<evidence type="ECO:0000259" key="2">
    <source>
        <dbReference type="Pfam" id="PF16719"/>
    </source>
</evidence>
<gene>
    <name evidence="3" type="ORF">R1flu_017907</name>
</gene>
<organism evidence="3 4">
    <name type="scientific">Riccia fluitans</name>
    <dbReference type="NCBI Taxonomy" id="41844"/>
    <lineage>
        <taxon>Eukaryota</taxon>
        <taxon>Viridiplantae</taxon>
        <taxon>Streptophyta</taxon>
        <taxon>Embryophyta</taxon>
        <taxon>Marchantiophyta</taxon>
        <taxon>Marchantiopsida</taxon>
        <taxon>Marchantiidae</taxon>
        <taxon>Marchantiales</taxon>
        <taxon>Ricciaceae</taxon>
        <taxon>Riccia</taxon>
    </lineage>
</organism>
<feature type="region of interest" description="Disordered" evidence="1">
    <location>
        <begin position="193"/>
        <end position="221"/>
    </location>
</feature>
<dbReference type="PANTHER" id="PTHR36384:SF1">
    <property type="entry name" value="SAWADEE PROTEIN"/>
    <property type="match status" value="1"/>
</dbReference>
<feature type="region of interest" description="Disordered" evidence="1">
    <location>
        <begin position="300"/>
        <end position="321"/>
    </location>
</feature>
<evidence type="ECO:0000256" key="1">
    <source>
        <dbReference type="SAM" id="MobiDB-lite"/>
    </source>
</evidence>
<dbReference type="InterPro" id="IPR032001">
    <property type="entry name" value="SAWADEE_dom"/>
</dbReference>
<name>A0ABD1ZHQ1_9MARC</name>
<dbReference type="AlphaFoldDB" id="A0ABD1ZHQ1"/>